<feature type="domain" description="ABC transporter" evidence="6">
    <location>
        <begin position="2"/>
        <end position="237"/>
    </location>
</feature>
<dbReference type="SUPFAM" id="SSF52540">
    <property type="entry name" value="P-loop containing nucleoside triphosphate hydrolases"/>
    <property type="match status" value="1"/>
</dbReference>
<evidence type="ECO:0000256" key="5">
    <source>
        <dbReference type="ARBA" id="ARBA00022970"/>
    </source>
</evidence>
<keyword evidence="2" id="KW-0813">Transport</keyword>
<dbReference type="EMBL" id="NVSR01000019">
    <property type="protein sequence ID" value="PCI29120.1"/>
    <property type="molecule type" value="Genomic_DNA"/>
</dbReference>
<dbReference type="Gene3D" id="3.40.50.300">
    <property type="entry name" value="P-loop containing nucleotide triphosphate hydrolases"/>
    <property type="match status" value="1"/>
</dbReference>
<dbReference type="CDD" id="cd03224">
    <property type="entry name" value="ABC_TM1139_LivF_branched"/>
    <property type="match status" value="1"/>
</dbReference>
<protein>
    <submittedName>
        <fullName evidence="7">ABC transporter ATP-binding protein</fullName>
    </submittedName>
</protein>
<dbReference type="InterPro" id="IPR017871">
    <property type="entry name" value="ABC_transporter-like_CS"/>
</dbReference>
<keyword evidence="4 7" id="KW-0067">ATP-binding</keyword>
<evidence type="ECO:0000259" key="6">
    <source>
        <dbReference type="PROSITE" id="PS50893"/>
    </source>
</evidence>
<dbReference type="Pfam" id="PF00005">
    <property type="entry name" value="ABC_tran"/>
    <property type="match status" value="1"/>
</dbReference>
<dbReference type="PROSITE" id="PS00211">
    <property type="entry name" value="ABC_TRANSPORTER_1"/>
    <property type="match status" value="1"/>
</dbReference>
<evidence type="ECO:0000256" key="2">
    <source>
        <dbReference type="ARBA" id="ARBA00022448"/>
    </source>
</evidence>
<name>A0A2A4T666_9DELT</name>
<comment type="caution">
    <text evidence="7">The sequence shown here is derived from an EMBL/GenBank/DDBJ whole genome shotgun (WGS) entry which is preliminary data.</text>
</comment>
<comment type="similarity">
    <text evidence="1">Belongs to the ABC transporter superfamily.</text>
</comment>
<keyword evidence="3" id="KW-0547">Nucleotide-binding</keyword>
<proteinExistence type="inferred from homology"/>
<dbReference type="SMART" id="SM00382">
    <property type="entry name" value="AAA"/>
    <property type="match status" value="1"/>
</dbReference>
<dbReference type="GO" id="GO:0016887">
    <property type="term" value="F:ATP hydrolysis activity"/>
    <property type="evidence" value="ECO:0007669"/>
    <property type="project" value="InterPro"/>
</dbReference>
<dbReference type="InterPro" id="IPR003593">
    <property type="entry name" value="AAA+_ATPase"/>
</dbReference>
<sequence>MLQVKNLEVFYDSARALNGVSLEVREGQCISIVGSNGAGKSTLMKAISGLQPSSKGSIHFLGEDITRKKAHDVTPLGICYVLEGRGLFRSMTVLDNLNLGAYHYYKRKNLPEIEQRRKSVFERFPILKKREKQLAGTLSGGEQQMLAIGQAIMARPKLLLLDEPSMGLAPLIVKDIFRVILELKRQGTTVLIVEQNARLALSVSDYAYVMERGQITLEGPGKELMSNEKVLEAYLGGS</sequence>
<dbReference type="PROSITE" id="PS50893">
    <property type="entry name" value="ABC_TRANSPORTER_2"/>
    <property type="match status" value="1"/>
</dbReference>
<dbReference type="GO" id="GO:0015807">
    <property type="term" value="P:L-amino acid transport"/>
    <property type="evidence" value="ECO:0007669"/>
    <property type="project" value="TreeGrafter"/>
</dbReference>
<evidence type="ECO:0000313" key="7">
    <source>
        <dbReference type="EMBL" id="PCI29120.1"/>
    </source>
</evidence>
<evidence type="ECO:0000313" key="8">
    <source>
        <dbReference type="Proteomes" id="UP000218113"/>
    </source>
</evidence>
<dbReference type="Proteomes" id="UP000218113">
    <property type="component" value="Unassembled WGS sequence"/>
</dbReference>
<dbReference type="GO" id="GO:0015658">
    <property type="term" value="F:branched-chain amino acid transmembrane transporter activity"/>
    <property type="evidence" value="ECO:0007669"/>
    <property type="project" value="TreeGrafter"/>
</dbReference>
<accession>A0A2A4T666</accession>
<dbReference type="PANTHER" id="PTHR43820:SF4">
    <property type="entry name" value="HIGH-AFFINITY BRANCHED-CHAIN AMINO ACID TRANSPORT ATP-BINDING PROTEIN LIVF"/>
    <property type="match status" value="1"/>
</dbReference>
<evidence type="ECO:0000256" key="1">
    <source>
        <dbReference type="ARBA" id="ARBA00005417"/>
    </source>
</evidence>
<organism evidence="7 8">
    <name type="scientific">SAR324 cluster bacterium</name>
    <dbReference type="NCBI Taxonomy" id="2024889"/>
    <lineage>
        <taxon>Bacteria</taxon>
        <taxon>Deltaproteobacteria</taxon>
        <taxon>SAR324 cluster</taxon>
    </lineage>
</organism>
<dbReference type="PANTHER" id="PTHR43820">
    <property type="entry name" value="HIGH-AFFINITY BRANCHED-CHAIN AMINO ACID TRANSPORT ATP-BINDING PROTEIN LIVF"/>
    <property type="match status" value="1"/>
</dbReference>
<dbReference type="InterPro" id="IPR027417">
    <property type="entry name" value="P-loop_NTPase"/>
</dbReference>
<keyword evidence="5" id="KW-0029">Amino-acid transport</keyword>
<gene>
    <name evidence="7" type="ORF">COB67_04705</name>
</gene>
<dbReference type="InterPro" id="IPR052156">
    <property type="entry name" value="BCAA_Transport_ATP-bd_LivF"/>
</dbReference>
<dbReference type="AlphaFoldDB" id="A0A2A4T666"/>
<dbReference type="InterPro" id="IPR003439">
    <property type="entry name" value="ABC_transporter-like_ATP-bd"/>
</dbReference>
<evidence type="ECO:0000256" key="4">
    <source>
        <dbReference type="ARBA" id="ARBA00022840"/>
    </source>
</evidence>
<reference evidence="8" key="1">
    <citation type="submission" date="2017-08" db="EMBL/GenBank/DDBJ databases">
        <title>A dynamic microbial community with high functional redundancy inhabits the cold, oxic subseafloor aquifer.</title>
        <authorList>
            <person name="Tully B.J."/>
            <person name="Wheat C.G."/>
            <person name="Glazer B.T."/>
            <person name="Huber J.A."/>
        </authorList>
    </citation>
    <scope>NUCLEOTIDE SEQUENCE [LARGE SCALE GENOMIC DNA]</scope>
</reference>
<dbReference type="GO" id="GO:0005524">
    <property type="term" value="F:ATP binding"/>
    <property type="evidence" value="ECO:0007669"/>
    <property type="project" value="UniProtKB-KW"/>
</dbReference>
<evidence type="ECO:0000256" key="3">
    <source>
        <dbReference type="ARBA" id="ARBA00022741"/>
    </source>
</evidence>